<organism evidence="2">
    <name type="scientific">Absidia glauca</name>
    <name type="common">Pin mould</name>
    <dbReference type="NCBI Taxonomy" id="4829"/>
    <lineage>
        <taxon>Eukaryota</taxon>
        <taxon>Fungi</taxon>
        <taxon>Fungi incertae sedis</taxon>
        <taxon>Mucoromycota</taxon>
        <taxon>Mucoromycotina</taxon>
        <taxon>Mucoromycetes</taxon>
        <taxon>Mucorales</taxon>
        <taxon>Cunninghamellaceae</taxon>
        <taxon>Absidia</taxon>
    </lineage>
</organism>
<dbReference type="Gene3D" id="3.30.160.60">
    <property type="entry name" value="Classic Zinc Finger"/>
    <property type="match status" value="1"/>
</dbReference>
<dbReference type="OrthoDB" id="10608611at2759"/>
<evidence type="ECO:0000313" key="3">
    <source>
        <dbReference type="Proteomes" id="UP000078561"/>
    </source>
</evidence>
<name>A0A168Q0X8_ABSGL</name>
<protein>
    <submittedName>
        <fullName evidence="2">Uncharacterized protein</fullName>
    </submittedName>
</protein>
<feature type="region of interest" description="Disordered" evidence="1">
    <location>
        <begin position="28"/>
        <end position="48"/>
    </location>
</feature>
<keyword evidence="3" id="KW-1185">Reference proteome</keyword>
<dbReference type="EMBL" id="LT554077">
    <property type="protein sequence ID" value="SAM03315.1"/>
    <property type="molecule type" value="Genomic_DNA"/>
</dbReference>
<evidence type="ECO:0000256" key="1">
    <source>
        <dbReference type="SAM" id="MobiDB-lite"/>
    </source>
</evidence>
<dbReference type="InParanoid" id="A0A168Q0X8"/>
<dbReference type="Proteomes" id="UP000078561">
    <property type="component" value="Unassembled WGS sequence"/>
</dbReference>
<evidence type="ECO:0000313" key="2">
    <source>
        <dbReference type="EMBL" id="SAM03315.1"/>
    </source>
</evidence>
<gene>
    <name evidence="2" type="primary">ABSGL_09133.1 scaffold 10682</name>
</gene>
<dbReference type="AlphaFoldDB" id="A0A168Q0X8"/>
<sequence length="147" mass="16420">MLNDDRQLKDSTLSVIDASGRQISLLNDNGQLAGSEPGSPHSENSCDEPTLIFNTQHTAATTTWMPPVVHSTITTDQHQQYQQLQQHQQLNHSSSGSKRKYHCSEPGCNKSFTTRQVGPTPPYFCEKQTKKLTEVVCVTNAFFSLFH</sequence>
<proteinExistence type="predicted"/>
<reference evidence="2" key="1">
    <citation type="submission" date="2016-04" db="EMBL/GenBank/DDBJ databases">
        <authorList>
            <person name="Evans L.H."/>
            <person name="Alamgir A."/>
            <person name="Owens N."/>
            <person name="Weber N.D."/>
            <person name="Virtaneva K."/>
            <person name="Barbian K."/>
            <person name="Babar A."/>
            <person name="Rosenke K."/>
        </authorList>
    </citation>
    <scope>NUCLEOTIDE SEQUENCE [LARGE SCALE GENOMIC DNA]</scope>
    <source>
        <strain evidence="2">CBS 101.48</strain>
    </source>
</reference>
<accession>A0A168Q0X8</accession>